<dbReference type="EMBL" id="CM040977">
    <property type="protein sequence ID" value="MCJ8730978.1"/>
    <property type="molecule type" value="Genomic_DNA"/>
</dbReference>
<dbReference type="Proteomes" id="UP000830395">
    <property type="component" value="Chromosome 3"/>
</dbReference>
<name>A0ACC5Y5E8_9TELE</name>
<feature type="non-terminal residue" evidence="1">
    <location>
        <position position="1"/>
    </location>
</feature>
<protein>
    <submittedName>
        <fullName evidence="1">Uncharacterized protein</fullName>
    </submittedName>
</protein>
<gene>
    <name evidence="1" type="ORF">PDJAM_G00190640</name>
</gene>
<comment type="caution">
    <text evidence="1">The sequence shown here is derived from an EMBL/GenBank/DDBJ whole genome shotgun (WGS) entry which is preliminary data.</text>
</comment>
<proteinExistence type="predicted"/>
<sequence>TGRVLLQRQCEGRTEHRKLGLSVRTSSPAWSASTSTTERVSAACRDLRGPAALMPLAPPALPSLPPPSFPHGNDVEGGVNRLVVVGSTENVFK</sequence>
<evidence type="ECO:0000313" key="2">
    <source>
        <dbReference type="Proteomes" id="UP000830395"/>
    </source>
</evidence>
<evidence type="ECO:0000313" key="1">
    <source>
        <dbReference type="EMBL" id="MCJ8730978.1"/>
    </source>
</evidence>
<accession>A0ACC5Y5E8</accession>
<feature type="non-terminal residue" evidence="1">
    <location>
        <position position="93"/>
    </location>
</feature>
<keyword evidence="2" id="KW-1185">Reference proteome</keyword>
<reference evidence="1" key="1">
    <citation type="submission" date="2020-02" db="EMBL/GenBank/DDBJ databases">
        <title>Genome sequencing of the panga catfish, Pangasius djambal.</title>
        <authorList>
            <person name="Wen M."/>
            <person name="Zahm M."/>
            <person name="Roques C."/>
            <person name="Cabau C."/>
            <person name="Klopp C."/>
            <person name="Donnadieu C."/>
            <person name="Jouanno E."/>
            <person name="Avarre J.-C."/>
            <person name="Campet M."/>
            <person name="Ha T."/>
            <person name="Dugue R."/>
            <person name="Lampietro C."/>
            <person name="Louis A."/>
            <person name="Herpin A."/>
            <person name="Echchiki A."/>
            <person name="Berthelot C."/>
            <person name="Parey E."/>
            <person name="Roest-Crollius H."/>
            <person name="Braasch I."/>
            <person name="Postlethwait J.H."/>
            <person name="Bobe J."/>
            <person name="Montfort J."/>
            <person name="Bouchez O."/>
            <person name="Begum T."/>
            <person name="Schartl M."/>
            <person name="Gustiano R."/>
            <person name="Guiguen Y."/>
        </authorList>
    </citation>
    <scope>NUCLEOTIDE SEQUENCE</scope>
    <source>
        <strain evidence="1">Pdj_M5554</strain>
    </source>
</reference>
<organism evidence="1 2">
    <name type="scientific">Pangasius djambal</name>
    <dbReference type="NCBI Taxonomy" id="1691987"/>
    <lineage>
        <taxon>Eukaryota</taxon>
        <taxon>Metazoa</taxon>
        <taxon>Chordata</taxon>
        <taxon>Craniata</taxon>
        <taxon>Vertebrata</taxon>
        <taxon>Euteleostomi</taxon>
        <taxon>Actinopterygii</taxon>
        <taxon>Neopterygii</taxon>
        <taxon>Teleostei</taxon>
        <taxon>Ostariophysi</taxon>
        <taxon>Siluriformes</taxon>
        <taxon>Pangasiidae</taxon>
        <taxon>Pangasius</taxon>
    </lineage>
</organism>